<dbReference type="AlphaFoldDB" id="A0A1W6BUM5"/>
<keyword evidence="8" id="KW-1003">Cell membrane</keyword>
<evidence type="ECO:0000256" key="14">
    <source>
        <dbReference type="ARBA" id="ARBA00023098"/>
    </source>
</evidence>
<dbReference type="STRING" id="1121267.CCUN_0099"/>
<comment type="similarity">
    <text evidence="5 18">Belongs to the CDS family.</text>
</comment>
<keyword evidence="10 18" id="KW-0808">Transferase</keyword>
<comment type="subcellular location">
    <subcellularLocation>
        <location evidence="2">Cell membrane</location>
        <topology evidence="2">Multi-pass membrane protein</topology>
    </subcellularLocation>
</comment>
<evidence type="ECO:0000256" key="1">
    <source>
        <dbReference type="ARBA" id="ARBA00001698"/>
    </source>
</evidence>
<feature type="transmembrane region" description="Helical" evidence="19">
    <location>
        <begin position="121"/>
        <end position="139"/>
    </location>
</feature>
<feature type="transmembrane region" description="Helical" evidence="19">
    <location>
        <begin position="60"/>
        <end position="85"/>
    </location>
</feature>
<comment type="catalytic activity">
    <reaction evidence="1 18">
        <text>a 1,2-diacyl-sn-glycero-3-phosphate + CTP + H(+) = a CDP-1,2-diacyl-sn-glycerol + diphosphate</text>
        <dbReference type="Rhea" id="RHEA:16229"/>
        <dbReference type="ChEBI" id="CHEBI:15378"/>
        <dbReference type="ChEBI" id="CHEBI:33019"/>
        <dbReference type="ChEBI" id="CHEBI:37563"/>
        <dbReference type="ChEBI" id="CHEBI:58332"/>
        <dbReference type="ChEBI" id="CHEBI:58608"/>
        <dbReference type="EC" id="2.7.7.41"/>
    </reaction>
</comment>
<feature type="transmembrane region" description="Helical" evidence="19">
    <location>
        <begin position="7"/>
        <end position="40"/>
    </location>
</feature>
<evidence type="ECO:0000256" key="12">
    <source>
        <dbReference type="ARBA" id="ARBA00022695"/>
    </source>
</evidence>
<dbReference type="EC" id="2.7.7.41" evidence="6 18"/>
<evidence type="ECO:0000256" key="5">
    <source>
        <dbReference type="ARBA" id="ARBA00010185"/>
    </source>
</evidence>
<evidence type="ECO:0000256" key="13">
    <source>
        <dbReference type="ARBA" id="ARBA00022989"/>
    </source>
</evidence>
<evidence type="ECO:0000256" key="7">
    <source>
        <dbReference type="ARBA" id="ARBA00019373"/>
    </source>
</evidence>
<keyword evidence="9" id="KW-0444">Lipid biosynthesis</keyword>
<evidence type="ECO:0000256" key="9">
    <source>
        <dbReference type="ARBA" id="ARBA00022516"/>
    </source>
</evidence>
<feature type="transmembrane region" description="Helical" evidence="19">
    <location>
        <begin position="97"/>
        <end position="115"/>
    </location>
</feature>
<keyword evidence="15 19" id="KW-0472">Membrane</keyword>
<keyword evidence="12 18" id="KW-0548">Nucleotidyltransferase</keyword>
<evidence type="ECO:0000256" key="11">
    <source>
        <dbReference type="ARBA" id="ARBA00022692"/>
    </source>
</evidence>
<evidence type="ECO:0000256" key="15">
    <source>
        <dbReference type="ARBA" id="ARBA00023136"/>
    </source>
</evidence>
<feature type="transmembrane region" description="Helical" evidence="19">
    <location>
        <begin position="160"/>
        <end position="179"/>
    </location>
</feature>
<protein>
    <recommendedName>
        <fullName evidence="7 18">Phosphatidate cytidylyltransferase</fullName>
        <ecNumber evidence="6 18">2.7.7.41</ecNumber>
    </recommendedName>
</protein>
<evidence type="ECO:0000256" key="18">
    <source>
        <dbReference type="RuleBase" id="RU003938"/>
    </source>
</evidence>
<dbReference type="EMBL" id="CP020867">
    <property type="protein sequence ID" value="ARJ55767.1"/>
    <property type="molecule type" value="Genomic_DNA"/>
</dbReference>
<keyword evidence="16" id="KW-0594">Phospholipid biosynthesis</keyword>
<evidence type="ECO:0000313" key="20">
    <source>
        <dbReference type="EMBL" id="ARJ55767.1"/>
    </source>
</evidence>
<comment type="pathway">
    <text evidence="3 18">Phospholipid metabolism; CDP-diacylglycerol biosynthesis; CDP-diacylglycerol from sn-glycerol 3-phosphate: step 3/3.</text>
</comment>
<keyword evidence="17" id="KW-1208">Phospholipid metabolism</keyword>
<feature type="transmembrane region" description="Helical" evidence="19">
    <location>
        <begin position="185"/>
        <end position="205"/>
    </location>
</feature>
<reference evidence="20 21" key="1">
    <citation type="submission" date="2017-04" db="EMBL/GenBank/DDBJ databases">
        <title>Complete genome sequence of the Campylobacter cuniculorum type strain LMG24588.</title>
        <authorList>
            <person name="Miller W.G."/>
            <person name="Yee E."/>
            <person name="Revez J."/>
            <person name="Bono J.L."/>
            <person name="Rossi M."/>
        </authorList>
    </citation>
    <scope>NUCLEOTIDE SEQUENCE [LARGE SCALE GENOMIC DNA]</scope>
    <source>
        <strain evidence="20 21">LMG 24588</strain>
    </source>
</reference>
<evidence type="ECO:0000256" key="4">
    <source>
        <dbReference type="ARBA" id="ARBA00005189"/>
    </source>
</evidence>
<sequence length="242" mass="26739">MFNATRIFWGLGIVLAVILMALIDKFFINFIVFAALFYVAFEEAKKLFKLENESIIPLVLAFLIGTFSKEALLCGILALLLMLGFLVYKKAQNLNPALLYLYPSLPLFALWQLYLDNGMFAVFWLIIIVAACDSGAYFIGKFMGKTPFSQTSPNKTLEGVIGGVILAVILGSIVGLFVYDFWLCFFCSFAVAIFAVIGDLLESYFKRQAGVKDSGNLIPGHGGILDRIDALLIATFAMVTFL</sequence>
<dbReference type="GO" id="GO:0016024">
    <property type="term" value="P:CDP-diacylglycerol biosynthetic process"/>
    <property type="evidence" value="ECO:0007669"/>
    <property type="project" value="UniProtKB-UniPathway"/>
</dbReference>
<dbReference type="Pfam" id="PF01148">
    <property type="entry name" value="CTP_transf_1"/>
    <property type="match status" value="1"/>
</dbReference>
<dbReference type="UniPathway" id="UPA00557">
    <property type="reaction ID" value="UER00614"/>
</dbReference>
<name>A0A1W6BUM5_9BACT</name>
<proteinExistence type="inferred from homology"/>
<dbReference type="Proteomes" id="UP000192902">
    <property type="component" value="Chromosome"/>
</dbReference>
<dbReference type="eggNOG" id="COG4589">
    <property type="taxonomic scope" value="Bacteria"/>
</dbReference>
<evidence type="ECO:0000256" key="2">
    <source>
        <dbReference type="ARBA" id="ARBA00004651"/>
    </source>
</evidence>
<dbReference type="PROSITE" id="PS01315">
    <property type="entry name" value="CDS"/>
    <property type="match status" value="1"/>
</dbReference>
<evidence type="ECO:0000256" key="10">
    <source>
        <dbReference type="ARBA" id="ARBA00022679"/>
    </source>
</evidence>
<organism evidence="20 21">
    <name type="scientific">Campylobacter cuniculorum DSM 23162 = LMG 24588</name>
    <dbReference type="NCBI Taxonomy" id="1121267"/>
    <lineage>
        <taxon>Bacteria</taxon>
        <taxon>Pseudomonadati</taxon>
        <taxon>Campylobacterota</taxon>
        <taxon>Epsilonproteobacteria</taxon>
        <taxon>Campylobacterales</taxon>
        <taxon>Campylobacteraceae</taxon>
        <taxon>Campylobacter</taxon>
    </lineage>
</organism>
<evidence type="ECO:0000256" key="6">
    <source>
        <dbReference type="ARBA" id="ARBA00012487"/>
    </source>
</evidence>
<evidence type="ECO:0000256" key="17">
    <source>
        <dbReference type="ARBA" id="ARBA00023264"/>
    </source>
</evidence>
<keyword evidence="11 18" id="KW-0812">Transmembrane</keyword>
<gene>
    <name evidence="20" type="primary">cdsA</name>
    <name evidence="20" type="ORF">CCUN_0099</name>
</gene>
<keyword evidence="13 19" id="KW-1133">Transmembrane helix</keyword>
<evidence type="ECO:0000256" key="19">
    <source>
        <dbReference type="SAM" id="Phobius"/>
    </source>
</evidence>
<accession>A0A1W6BUM5</accession>
<evidence type="ECO:0000256" key="3">
    <source>
        <dbReference type="ARBA" id="ARBA00005119"/>
    </source>
</evidence>
<dbReference type="KEGG" id="ccun:CCUN_0099"/>
<dbReference type="GO" id="GO:0005886">
    <property type="term" value="C:plasma membrane"/>
    <property type="evidence" value="ECO:0007669"/>
    <property type="project" value="UniProtKB-SubCell"/>
</dbReference>
<evidence type="ECO:0000256" key="16">
    <source>
        <dbReference type="ARBA" id="ARBA00023209"/>
    </source>
</evidence>
<dbReference type="RefSeq" id="WP_027304999.1">
    <property type="nucleotide sequence ID" value="NZ_CP020867.1"/>
</dbReference>
<evidence type="ECO:0000256" key="8">
    <source>
        <dbReference type="ARBA" id="ARBA00022475"/>
    </source>
</evidence>
<dbReference type="InterPro" id="IPR000374">
    <property type="entry name" value="PC_trans"/>
</dbReference>
<keyword evidence="14" id="KW-0443">Lipid metabolism</keyword>
<comment type="pathway">
    <text evidence="4">Lipid metabolism.</text>
</comment>
<dbReference type="PANTHER" id="PTHR46382">
    <property type="entry name" value="PHOSPHATIDATE CYTIDYLYLTRANSFERASE"/>
    <property type="match status" value="1"/>
</dbReference>
<dbReference type="OrthoDB" id="9799199at2"/>
<dbReference type="PANTHER" id="PTHR46382:SF1">
    <property type="entry name" value="PHOSPHATIDATE CYTIDYLYLTRANSFERASE"/>
    <property type="match status" value="1"/>
</dbReference>
<evidence type="ECO:0000313" key="21">
    <source>
        <dbReference type="Proteomes" id="UP000192902"/>
    </source>
</evidence>
<dbReference type="GO" id="GO:0004605">
    <property type="term" value="F:phosphatidate cytidylyltransferase activity"/>
    <property type="evidence" value="ECO:0007669"/>
    <property type="project" value="UniProtKB-EC"/>
</dbReference>